<comment type="similarity">
    <text evidence="1 5">Belongs to the ketopantoate reductase family.</text>
</comment>
<comment type="catalytic activity">
    <reaction evidence="5">
        <text>(R)-pantoate + NADP(+) = 2-dehydropantoate + NADPH + H(+)</text>
        <dbReference type="Rhea" id="RHEA:16233"/>
        <dbReference type="ChEBI" id="CHEBI:11561"/>
        <dbReference type="ChEBI" id="CHEBI:15378"/>
        <dbReference type="ChEBI" id="CHEBI:15980"/>
        <dbReference type="ChEBI" id="CHEBI:57783"/>
        <dbReference type="ChEBI" id="CHEBI:58349"/>
        <dbReference type="EC" id="1.1.1.169"/>
    </reaction>
</comment>
<dbReference type="PANTHER" id="PTHR21708:SF26">
    <property type="entry name" value="2-DEHYDROPANTOATE 2-REDUCTASE"/>
    <property type="match status" value="1"/>
</dbReference>
<dbReference type="GO" id="GO:0008677">
    <property type="term" value="F:2-dehydropantoate 2-reductase activity"/>
    <property type="evidence" value="ECO:0007669"/>
    <property type="project" value="UniProtKB-EC"/>
</dbReference>
<reference evidence="8 9" key="1">
    <citation type="submission" date="2017-04" db="EMBL/GenBank/DDBJ databases">
        <authorList>
            <person name="Veseli I.A."/>
            <person name="Tang C."/>
            <person name="Pombert J.-F."/>
        </authorList>
    </citation>
    <scope>NUCLEOTIDE SEQUENCE [LARGE SCALE GENOMIC DNA]</scope>
    <source>
        <strain evidence="8 9">ATCC 700373</strain>
    </source>
</reference>
<dbReference type="InterPro" id="IPR013332">
    <property type="entry name" value="KPR_N"/>
</dbReference>
<comment type="catalytic activity">
    <reaction evidence="4">
        <text>6-phospho-D-gluconate + NADP(+) = D-ribulose 5-phosphate + CO2 + NADPH</text>
        <dbReference type="Rhea" id="RHEA:10116"/>
        <dbReference type="ChEBI" id="CHEBI:16526"/>
        <dbReference type="ChEBI" id="CHEBI:57783"/>
        <dbReference type="ChEBI" id="CHEBI:58121"/>
        <dbReference type="ChEBI" id="CHEBI:58349"/>
        <dbReference type="ChEBI" id="CHEBI:58759"/>
        <dbReference type="EC" id="1.1.1.44"/>
    </reaction>
</comment>
<evidence type="ECO:0000313" key="9">
    <source>
        <dbReference type="Proteomes" id="UP000242864"/>
    </source>
</evidence>
<organism evidence="8 9">
    <name type="scientific">Staphylococcus lutrae</name>
    <dbReference type="NCBI Taxonomy" id="155085"/>
    <lineage>
        <taxon>Bacteria</taxon>
        <taxon>Bacillati</taxon>
        <taxon>Bacillota</taxon>
        <taxon>Bacilli</taxon>
        <taxon>Bacillales</taxon>
        <taxon>Staphylococcaceae</taxon>
        <taxon>Staphylococcus</taxon>
    </lineage>
</organism>
<keyword evidence="9" id="KW-1185">Reference proteome</keyword>
<dbReference type="InterPro" id="IPR008927">
    <property type="entry name" value="6-PGluconate_DH-like_C_sf"/>
</dbReference>
<dbReference type="SUPFAM" id="SSF48179">
    <property type="entry name" value="6-phosphogluconate dehydrogenase C-terminal domain-like"/>
    <property type="match status" value="1"/>
</dbReference>
<sequence>MTRIAVIGPGAVGTAIAVALSHQYPVTLLGRRNEALTFEDRVDHTVRSVEVKALDAVTQPFDLIFIAVKTHQLEDILPHLPRLAHTQTTLVLAQNGYGMLKYLQDYRAYQAVVYISGQKQGTHITHFRDYKLHLQADATTQQMAQLLSSTPLTLVLEQDIQTAIWYKLIVNLGINTVTALGRDTARVLQNVKMVQLCRNLLKEGAAVARAEGVHFDGDFVDSIMTIYDGYPDDMGTSMYYDTINQQPLEVDAIQGYIYQRAQAHQLDTPYLETVYTLLSYRP</sequence>
<proteinExistence type="inferred from homology"/>
<dbReference type="Pfam" id="PF08546">
    <property type="entry name" value="ApbA_C"/>
    <property type="match status" value="1"/>
</dbReference>
<dbReference type="RefSeq" id="WP_085237462.1">
    <property type="nucleotide sequence ID" value="NZ_CP020773.1"/>
</dbReference>
<evidence type="ECO:0000256" key="1">
    <source>
        <dbReference type="ARBA" id="ARBA00007870"/>
    </source>
</evidence>
<evidence type="ECO:0000256" key="3">
    <source>
        <dbReference type="ARBA" id="ARBA00023002"/>
    </source>
</evidence>
<dbReference type="NCBIfam" id="NF009542">
    <property type="entry name" value="PRK12921.1-4"/>
    <property type="match status" value="1"/>
</dbReference>
<dbReference type="EMBL" id="CP020773">
    <property type="protein sequence ID" value="ARJ50988.1"/>
    <property type="molecule type" value="Genomic_DNA"/>
</dbReference>
<dbReference type="NCBIfam" id="TIGR00745">
    <property type="entry name" value="apbA_panE"/>
    <property type="match status" value="1"/>
</dbReference>
<dbReference type="Gene3D" id="3.40.50.720">
    <property type="entry name" value="NAD(P)-binding Rossmann-like Domain"/>
    <property type="match status" value="1"/>
</dbReference>
<evidence type="ECO:0000259" key="6">
    <source>
        <dbReference type="Pfam" id="PF02558"/>
    </source>
</evidence>
<dbReference type="EC" id="1.1.1.169" evidence="5"/>
<dbReference type="InterPro" id="IPR051402">
    <property type="entry name" value="KPR-Related"/>
</dbReference>
<keyword evidence="2 5" id="KW-0521">NADP</keyword>
<evidence type="ECO:0000259" key="7">
    <source>
        <dbReference type="Pfam" id="PF08546"/>
    </source>
</evidence>
<dbReference type="GO" id="GO:0015940">
    <property type="term" value="P:pantothenate biosynthetic process"/>
    <property type="evidence" value="ECO:0007669"/>
    <property type="project" value="UniProtKB-KW"/>
</dbReference>
<keyword evidence="5" id="KW-0566">Pantothenate biosynthesis</keyword>
<dbReference type="InterPro" id="IPR013752">
    <property type="entry name" value="KPA_reductase"/>
</dbReference>
<keyword evidence="3 5" id="KW-0560">Oxidoreductase</keyword>
<comment type="pathway">
    <text evidence="5">Cofactor biosynthesis; (R)-pantothenate biosynthesis; (R)-pantoate from 3-methyl-2-oxobutanoate: step 2/2.</text>
</comment>
<protein>
    <recommendedName>
        <fullName evidence="5">2-dehydropantoate 2-reductase</fullName>
        <ecNumber evidence="5">1.1.1.169</ecNumber>
    </recommendedName>
    <alternativeName>
        <fullName evidence="5">Ketopantoate reductase</fullName>
    </alternativeName>
</protein>
<dbReference type="InterPro" id="IPR003710">
    <property type="entry name" value="ApbA"/>
</dbReference>
<dbReference type="Proteomes" id="UP000242864">
    <property type="component" value="Chromosome"/>
</dbReference>
<dbReference type="InterPro" id="IPR036291">
    <property type="entry name" value="NAD(P)-bd_dom_sf"/>
</dbReference>
<dbReference type="Pfam" id="PF02558">
    <property type="entry name" value="ApbA"/>
    <property type="match status" value="1"/>
</dbReference>
<dbReference type="GO" id="GO:0005737">
    <property type="term" value="C:cytoplasm"/>
    <property type="evidence" value="ECO:0007669"/>
    <property type="project" value="TreeGrafter"/>
</dbReference>
<feature type="domain" description="Ketopantoate reductase C-terminal" evidence="7">
    <location>
        <begin position="159"/>
        <end position="279"/>
    </location>
</feature>
<comment type="function">
    <text evidence="5">Catalyzes the NADPH-dependent reduction of ketopantoate into pantoic acid.</text>
</comment>
<dbReference type="Gene3D" id="1.10.1040.10">
    <property type="entry name" value="N-(1-d-carboxylethyl)-l-norvaline Dehydrogenase, domain 2"/>
    <property type="match status" value="1"/>
</dbReference>
<evidence type="ECO:0000256" key="2">
    <source>
        <dbReference type="ARBA" id="ARBA00022857"/>
    </source>
</evidence>
<evidence type="ECO:0000256" key="5">
    <source>
        <dbReference type="RuleBase" id="RU362068"/>
    </source>
</evidence>
<dbReference type="FunFam" id="1.10.1040.10:FF:000017">
    <property type="entry name" value="2-dehydropantoate 2-reductase"/>
    <property type="match status" value="1"/>
</dbReference>
<accession>A0AAC9WJG1</accession>
<dbReference type="AlphaFoldDB" id="A0AAC9WJG1"/>
<dbReference type="SUPFAM" id="SSF51735">
    <property type="entry name" value="NAD(P)-binding Rossmann-fold domains"/>
    <property type="match status" value="1"/>
</dbReference>
<evidence type="ECO:0000256" key="4">
    <source>
        <dbReference type="ARBA" id="ARBA00048640"/>
    </source>
</evidence>
<feature type="domain" description="Ketopantoate reductase N-terminal" evidence="6">
    <location>
        <begin position="4"/>
        <end position="134"/>
    </location>
</feature>
<dbReference type="PANTHER" id="PTHR21708">
    <property type="entry name" value="PROBABLE 2-DEHYDROPANTOATE 2-REDUCTASE"/>
    <property type="match status" value="1"/>
</dbReference>
<gene>
    <name evidence="8" type="ORF">B5P37_06475</name>
</gene>
<name>A0AAC9WJG1_9STAP</name>
<dbReference type="GO" id="GO:0004616">
    <property type="term" value="F:phosphogluconate dehydrogenase (decarboxylating) activity"/>
    <property type="evidence" value="ECO:0007669"/>
    <property type="project" value="UniProtKB-EC"/>
</dbReference>
<evidence type="ECO:0000313" key="8">
    <source>
        <dbReference type="EMBL" id="ARJ50988.1"/>
    </source>
</evidence>
<dbReference type="KEGG" id="slz:B5P37_06475"/>
<dbReference type="InterPro" id="IPR013328">
    <property type="entry name" value="6PGD_dom2"/>
</dbReference>